<reference evidence="4" key="1">
    <citation type="submission" date="2022-08" db="EMBL/GenBank/DDBJ databases">
        <authorList>
            <person name="Dzunkova M."/>
            <person name="La Clair J."/>
            <person name="Tyml T."/>
            <person name="Doud D."/>
            <person name="Schulz F."/>
            <person name="Piquer S."/>
            <person name="Porcel Sanchis D."/>
            <person name="Osborn A."/>
            <person name="Robinson D."/>
            <person name="Louie K.B."/>
            <person name="Bowen B.P."/>
            <person name="Bowers R."/>
            <person name="Lee J."/>
            <person name="Arnau Llombart V."/>
            <person name="Diaz Villanueva W."/>
            <person name="Gosliner T."/>
            <person name="Northen T."/>
            <person name="Cheng J.-F."/>
            <person name="Burkart M.D."/>
            <person name="Woyke T."/>
        </authorList>
    </citation>
    <scope>NUCLEOTIDE SEQUENCE</scope>
    <source>
        <strain evidence="4">Df01</strain>
    </source>
</reference>
<evidence type="ECO:0000259" key="3">
    <source>
        <dbReference type="PROSITE" id="PS51918"/>
    </source>
</evidence>
<comment type="subcellular location">
    <subcellularLocation>
        <location evidence="2">Cytoplasm</location>
    </subcellularLocation>
</comment>
<dbReference type="EMBL" id="JANQAO010000002">
    <property type="protein sequence ID" value="MDM5147511.1"/>
    <property type="molecule type" value="Genomic_DNA"/>
</dbReference>
<dbReference type="InterPro" id="IPR006638">
    <property type="entry name" value="Elp3/MiaA/NifB-like_rSAM"/>
</dbReference>
<dbReference type="Proteomes" id="UP001168167">
    <property type="component" value="Unassembled WGS sequence"/>
</dbReference>
<dbReference type="SUPFAM" id="SSF102114">
    <property type="entry name" value="Radical SAM enzymes"/>
    <property type="match status" value="1"/>
</dbReference>
<dbReference type="SFLD" id="SFLDS00029">
    <property type="entry name" value="Radical_SAM"/>
    <property type="match status" value="1"/>
</dbReference>
<comment type="caution">
    <text evidence="4">The sequence shown here is derived from an EMBL/GenBank/DDBJ whole genome shotgun (WGS) entry which is preliminary data.</text>
</comment>
<dbReference type="Gene3D" id="3.30.750.200">
    <property type="match status" value="1"/>
</dbReference>
<dbReference type="InterPro" id="IPR004559">
    <property type="entry name" value="HemW-like"/>
</dbReference>
<name>A0ABT7QLM7_9GAMM</name>
<sequence>MEAPLLSAGRVRNPPPLSLYIHLPWCTRKCPYCDFNSHQAATQIPETEYINALLADAESLLPAIWGRRVQTIFLGGGTPSLFSPTAIDRLFSGLRALSLLPPDIEITMEANPDSSDMQKFSEFRALGINRLSLGVQSFDDSCLRILGRVHDGAAARRAATAATEFDNFNIDLMHALPGQTATAASTDVKIAIEFAPTHLSLYQLTLEPKTPFFRHPPTGLPSEDTGADIADAVARTAAENGYARYEVSAYARAETQCNHNLNYWRFGDYAGIGAGAHGKLTVHGEIWRDVRITHPATYMRQAAAGTAVAKRNKVSVREAAFEFLLNALRLTDGFETAILTDYAGVTIADIEVPLAACEADGLLERTATHIRPTTKGLRYLNDMLIRFLPTEKSVNRQHTIVLQTAK</sequence>
<dbReference type="PROSITE" id="PS51918">
    <property type="entry name" value="RADICAL_SAM"/>
    <property type="match status" value="1"/>
</dbReference>
<keyword evidence="2" id="KW-0949">S-adenosyl-L-methionine</keyword>
<dbReference type="InterPro" id="IPR058240">
    <property type="entry name" value="rSAM_sf"/>
</dbReference>
<evidence type="ECO:0000256" key="2">
    <source>
        <dbReference type="RuleBase" id="RU364116"/>
    </source>
</evidence>
<dbReference type="InterPro" id="IPR034505">
    <property type="entry name" value="Coproporphyrinogen-III_oxidase"/>
</dbReference>
<dbReference type="PANTHER" id="PTHR13932">
    <property type="entry name" value="COPROPORPHYRINIGEN III OXIDASE"/>
    <property type="match status" value="1"/>
</dbReference>
<feature type="domain" description="Radical SAM core" evidence="3">
    <location>
        <begin position="11"/>
        <end position="243"/>
    </location>
</feature>
<dbReference type="Pfam" id="PF04055">
    <property type="entry name" value="Radical_SAM"/>
    <property type="match status" value="1"/>
</dbReference>
<evidence type="ECO:0000256" key="1">
    <source>
        <dbReference type="ARBA" id="ARBA00006100"/>
    </source>
</evidence>
<comment type="function">
    <text evidence="2">Probably acts as a heme chaperone, transferring heme to an unknown acceptor. Binds one molecule of heme per monomer, possibly covalently. Binds 1 [4Fe-4S] cluster. The cluster is coordinated with 3 cysteines and an exchangeable S-adenosyl-L-methionine.</text>
</comment>
<dbReference type="SFLD" id="SFLDF00288">
    <property type="entry name" value="HemN-like__clustered_with_nucl"/>
    <property type="match status" value="1"/>
</dbReference>
<comment type="similarity">
    <text evidence="1">Belongs to the anaerobic coproporphyrinogen-III oxidase family. HemW subfamily.</text>
</comment>
<evidence type="ECO:0000313" key="5">
    <source>
        <dbReference type="Proteomes" id="UP001168167"/>
    </source>
</evidence>
<proteinExistence type="inferred from homology"/>
<dbReference type="SFLD" id="SFLDG01065">
    <property type="entry name" value="anaerobic_coproporphyrinogen-I"/>
    <property type="match status" value="1"/>
</dbReference>
<evidence type="ECO:0000313" key="4">
    <source>
        <dbReference type="EMBL" id="MDM5147511.1"/>
    </source>
</evidence>
<keyword evidence="2" id="KW-0143">Chaperone</keyword>
<dbReference type="SMART" id="SM00729">
    <property type="entry name" value="Elp3"/>
    <property type="match status" value="1"/>
</dbReference>
<accession>A0ABT7QLM7</accession>
<dbReference type="PANTHER" id="PTHR13932:SF5">
    <property type="entry name" value="RADICAL S-ADENOSYL METHIONINE DOMAIN-CONTAINING PROTEIN 1, MITOCHONDRIAL"/>
    <property type="match status" value="1"/>
</dbReference>
<gene>
    <name evidence="4" type="primary">hemW</name>
    <name evidence="4" type="ORF">NQX30_03890</name>
</gene>
<protein>
    <recommendedName>
        <fullName evidence="2">Heme chaperone HemW</fullName>
    </recommendedName>
</protein>
<keyword evidence="2" id="KW-0479">Metal-binding</keyword>
<keyword evidence="2" id="KW-0349">Heme</keyword>
<dbReference type="Pfam" id="PF06969">
    <property type="entry name" value="HemN_C"/>
    <property type="match status" value="1"/>
</dbReference>
<dbReference type="InterPro" id="IPR010723">
    <property type="entry name" value="HemN_C"/>
</dbReference>
<reference evidence="4" key="2">
    <citation type="journal article" date="2023" name="Microbiome">
        <title>Synthase-selected sorting approach identifies a beta-lactone synthase in a nudibranch symbiotic bacterium.</title>
        <authorList>
            <person name="Dzunkova M."/>
            <person name="La Clair J.J."/>
            <person name="Tyml T."/>
            <person name="Doud D."/>
            <person name="Schulz F."/>
            <person name="Piquer-Esteban S."/>
            <person name="Porcel Sanchis D."/>
            <person name="Osborn A."/>
            <person name="Robinson D."/>
            <person name="Louie K.B."/>
            <person name="Bowen B.P."/>
            <person name="Bowers R.M."/>
            <person name="Lee J."/>
            <person name="Arnau V."/>
            <person name="Diaz-Villanueva W."/>
            <person name="Stepanauskas R."/>
            <person name="Gosliner T."/>
            <person name="Date S.V."/>
            <person name="Northen T.R."/>
            <person name="Cheng J.F."/>
            <person name="Burkart M.D."/>
            <person name="Woyke T."/>
        </authorList>
    </citation>
    <scope>NUCLEOTIDE SEQUENCE</scope>
    <source>
        <strain evidence="4">Df01</strain>
    </source>
</reference>
<organism evidence="4 5">
    <name type="scientific">Candidatus Doriopsillibacter californiensis</name>
    <dbReference type="NCBI Taxonomy" id="2970740"/>
    <lineage>
        <taxon>Bacteria</taxon>
        <taxon>Pseudomonadati</taxon>
        <taxon>Pseudomonadota</taxon>
        <taxon>Gammaproteobacteria</taxon>
        <taxon>Candidatus Tethybacterales</taxon>
        <taxon>Candidatus Persebacteraceae</taxon>
        <taxon>Candidatus Doriopsillibacter</taxon>
    </lineage>
</organism>
<keyword evidence="2" id="KW-0408">Iron</keyword>
<dbReference type="CDD" id="cd01335">
    <property type="entry name" value="Radical_SAM"/>
    <property type="match status" value="1"/>
</dbReference>
<dbReference type="InterPro" id="IPR007197">
    <property type="entry name" value="rSAM"/>
</dbReference>
<dbReference type="NCBIfam" id="TIGR00539">
    <property type="entry name" value="hemN_rel"/>
    <property type="match status" value="1"/>
</dbReference>
<keyword evidence="2" id="KW-0963">Cytoplasm</keyword>
<keyword evidence="5" id="KW-1185">Reference proteome</keyword>
<dbReference type="SFLD" id="SFLDF00562">
    <property type="entry name" value="HemN-like__clustered_with_heat"/>
    <property type="match status" value="1"/>
</dbReference>
<keyword evidence="2" id="KW-0004">4Fe-4S</keyword>
<keyword evidence="2" id="KW-0411">Iron-sulfur</keyword>